<dbReference type="RefSeq" id="WP_207869010.1">
    <property type="nucleotide sequence ID" value="NZ_CP062222.1"/>
</dbReference>
<dbReference type="EMBL" id="CP062222">
    <property type="protein sequence ID" value="QTC90541.1"/>
    <property type="molecule type" value="Genomic_DNA"/>
</dbReference>
<sequence length="322" mass="34418">MKLGLFSALTALALGPAGGALAQTARAQTAPVPAAASSDPDGDRVGDIDVVAATRRAMGTYAREVGSGPMGRLSPRWDDRICVHVAFMDAEHATFLRDRVGAVAKAIGLSPDPSPDCRPDISIFASDDPDALADELMVASPISFRPARRAVSLGDAALEAFRTSDAPVRWWQVSLPLMSDSGQVAIPLGAMEPDMMSRSVTVRNGSRLRGNVRDDLVGVTIILDMKKLEGVPFNAVSDYVAFVALAPADPRVETDGFDTVLNLFERPGVTGLTLTDEDYLFALYSASRDPMNASIQASEIADRMTTERRRRSAEQRRVAAAE</sequence>
<feature type="region of interest" description="Disordered" evidence="1">
    <location>
        <begin position="302"/>
        <end position="322"/>
    </location>
</feature>
<evidence type="ECO:0000256" key="2">
    <source>
        <dbReference type="SAM" id="SignalP"/>
    </source>
</evidence>
<dbReference type="AlphaFoldDB" id="A0A975BZ66"/>
<evidence type="ECO:0000256" key="1">
    <source>
        <dbReference type="SAM" id="MobiDB-lite"/>
    </source>
</evidence>
<reference evidence="3" key="1">
    <citation type="submission" date="2020-09" db="EMBL/GenBank/DDBJ databases">
        <title>Brevundimonas sp. LVF2 isolated from a puddle in Goettingen, Germany.</title>
        <authorList>
            <person name="Friedrich I."/>
            <person name="Klassen A."/>
            <person name="Hannes N."/>
            <person name="Schneider D."/>
            <person name="Hertel R."/>
            <person name="Daniel R."/>
        </authorList>
    </citation>
    <scope>NUCLEOTIDE SEQUENCE</scope>
    <source>
        <strain evidence="3">LVF2</strain>
    </source>
</reference>
<evidence type="ECO:0000313" key="3">
    <source>
        <dbReference type="EMBL" id="QTC90541.1"/>
    </source>
</evidence>
<evidence type="ECO:0000313" key="4">
    <source>
        <dbReference type="Proteomes" id="UP000663918"/>
    </source>
</evidence>
<keyword evidence="4" id="KW-1185">Reference proteome</keyword>
<feature type="signal peptide" evidence="2">
    <location>
        <begin position="1"/>
        <end position="22"/>
    </location>
</feature>
<feature type="chain" id="PRO_5037676483" evidence="2">
    <location>
        <begin position="23"/>
        <end position="322"/>
    </location>
</feature>
<protein>
    <submittedName>
        <fullName evidence="3">Uncharacterized protein</fullName>
    </submittedName>
</protein>
<dbReference type="Proteomes" id="UP000663918">
    <property type="component" value="Chromosome"/>
</dbReference>
<keyword evidence="2" id="KW-0732">Signal</keyword>
<proteinExistence type="predicted"/>
<dbReference type="KEGG" id="bgoe:IFJ75_14860"/>
<name>A0A975BZ66_9CAUL</name>
<accession>A0A975BZ66</accession>
<organism evidence="3 4">
    <name type="scientific">Brevundimonas goettingensis</name>
    <dbReference type="NCBI Taxonomy" id="2774190"/>
    <lineage>
        <taxon>Bacteria</taxon>
        <taxon>Pseudomonadati</taxon>
        <taxon>Pseudomonadota</taxon>
        <taxon>Alphaproteobacteria</taxon>
        <taxon>Caulobacterales</taxon>
        <taxon>Caulobacteraceae</taxon>
        <taxon>Brevundimonas</taxon>
    </lineage>
</organism>
<gene>
    <name evidence="3" type="ORF">IFJ75_14860</name>
</gene>